<feature type="region of interest" description="Disordered" evidence="1">
    <location>
        <begin position="1"/>
        <end position="54"/>
    </location>
</feature>
<dbReference type="Proteomes" id="UP000026961">
    <property type="component" value="Chromosome 1"/>
</dbReference>
<evidence type="ECO:0000256" key="1">
    <source>
        <dbReference type="SAM" id="MobiDB-lite"/>
    </source>
</evidence>
<sequence>MRASAGRTEEKKKKRRKPPFPAAEEVSVSGGGVVPMADGPATDPRYHRTKEDTK</sequence>
<dbReference type="EnsemblPlants" id="OGLUM01G07100.1">
    <property type="protein sequence ID" value="OGLUM01G07100.1"/>
    <property type="gene ID" value="OGLUM01G07100"/>
</dbReference>
<accession>A0A0D9Y4Q0</accession>
<evidence type="ECO:0000313" key="3">
    <source>
        <dbReference type="Proteomes" id="UP000026961"/>
    </source>
</evidence>
<dbReference type="Gramene" id="OGLUM01G07100.1">
    <property type="protein sequence ID" value="OGLUM01G07100.1"/>
    <property type="gene ID" value="OGLUM01G07100"/>
</dbReference>
<name>A0A0D9Y4Q0_9ORYZ</name>
<feature type="compositionally biased region" description="Basic and acidic residues" evidence="1">
    <location>
        <begin position="44"/>
        <end position="54"/>
    </location>
</feature>
<dbReference type="HOGENOM" id="CLU_3053600_0_0_1"/>
<protein>
    <submittedName>
        <fullName evidence="2">Uncharacterized protein</fullName>
    </submittedName>
</protein>
<evidence type="ECO:0000313" key="2">
    <source>
        <dbReference type="EnsemblPlants" id="OGLUM01G07100.1"/>
    </source>
</evidence>
<reference evidence="2" key="1">
    <citation type="submission" date="2013-08" db="EMBL/GenBank/DDBJ databases">
        <title>Oryza genome evolution.</title>
        <authorList>
            <person name="Wing R.A."/>
            <person name="Panaud O."/>
            <person name="Oliveira A.C."/>
        </authorList>
    </citation>
    <scope>NUCLEOTIDE SEQUENCE</scope>
</reference>
<reference evidence="2" key="2">
    <citation type="submission" date="2015-04" db="UniProtKB">
        <authorList>
            <consortium name="EnsemblPlants"/>
        </authorList>
    </citation>
    <scope>IDENTIFICATION</scope>
</reference>
<reference evidence="2" key="3">
    <citation type="submission" date="2018-05" db="EMBL/GenBank/DDBJ databases">
        <title>OgluRS3 (Oryza glumaepatula Reference Sequence Version 3).</title>
        <authorList>
            <person name="Zhang J."/>
            <person name="Kudrna D."/>
            <person name="Lee S."/>
            <person name="Talag J."/>
            <person name="Welchert J."/>
            <person name="Wing R.A."/>
        </authorList>
    </citation>
    <scope>NUCLEOTIDE SEQUENCE [LARGE SCALE GENOMIC DNA]</scope>
</reference>
<dbReference type="AlphaFoldDB" id="A0A0D9Y4Q0"/>
<keyword evidence="3" id="KW-1185">Reference proteome</keyword>
<proteinExistence type="predicted"/>
<organism evidence="2">
    <name type="scientific">Oryza glumipatula</name>
    <dbReference type="NCBI Taxonomy" id="40148"/>
    <lineage>
        <taxon>Eukaryota</taxon>
        <taxon>Viridiplantae</taxon>
        <taxon>Streptophyta</taxon>
        <taxon>Embryophyta</taxon>
        <taxon>Tracheophyta</taxon>
        <taxon>Spermatophyta</taxon>
        <taxon>Magnoliopsida</taxon>
        <taxon>Liliopsida</taxon>
        <taxon>Poales</taxon>
        <taxon>Poaceae</taxon>
        <taxon>BOP clade</taxon>
        <taxon>Oryzoideae</taxon>
        <taxon>Oryzeae</taxon>
        <taxon>Oryzinae</taxon>
        <taxon>Oryza</taxon>
    </lineage>
</organism>